<evidence type="ECO:0000313" key="3">
    <source>
        <dbReference type="Proteomes" id="UP000291613"/>
    </source>
</evidence>
<dbReference type="GO" id="GO:0051536">
    <property type="term" value="F:iron-sulfur cluster binding"/>
    <property type="evidence" value="ECO:0007669"/>
    <property type="project" value="InterPro"/>
</dbReference>
<dbReference type="PANTHER" id="PTHR42783:SF3">
    <property type="entry name" value="GLUTAMATE SYNTHASE [NADPH] SMALL CHAIN-RELATED"/>
    <property type="match status" value="1"/>
</dbReference>
<keyword evidence="3" id="KW-1185">Reference proteome</keyword>
<organism evidence="2 3">
    <name type="scientific">Hansschlegelia quercus</name>
    <dbReference type="NCBI Taxonomy" id="2528245"/>
    <lineage>
        <taxon>Bacteria</taxon>
        <taxon>Pseudomonadati</taxon>
        <taxon>Pseudomonadota</taxon>
        <taxon>Alphaproteobacteria</taxon>
        <taxon>Hyphomicrobiales</taxon>
        <taxon>Methylopilaceae</taxon>
        <taxon>Hansschlegelia</taxon>
    </lineage>
</organism>
<dbReference type="InterPro" id="IPR023753">
    <property type="entry name" value="FAD/NAD-binding_dom"/>
</dbReference>
<dbReference type="EMBL" id="SIUB01000001">
    <property type="protein sequence ID" value="TBN55268.1"/>
    <property type="molecule type" value="Genomic_DNA"/>
</dbReference>
<accession>A0A4Q9GLT9</accession>
<dbReference type="SUPFAM" id="SSF51971">
    <property type="entry name" value="Nucleotide-binding domain"/>
    <property type="match status" value="1"/>
</dbReference>
<dbReference type="PANTHER" id="PTHR42783">
    <property type="entry name" value="GLUTAMATE SYNTHASE [NADPH] SMALL CHAIN"/>
    <property type="match status" value="1"/>
</dbReference>
<dbReference type="InterPro" id="IPR028261">
    <property type="entry name" value="DPD_II"/>
</dbReference>
<feature type="domain" description="4Fe-4S ferredoxin-type" evidence="1">
    <location>
        <begin position="41"/>
        <end position="71"/>
    </location>
</feature>
<protein>
    <submittedName>
        <fullName evidence="2">NAD(P)-dependent oxidoreductase</fullName>
    </submittedName>
</protein>
<evidence type="ECO:0000259" key="1">
    <source>
        <dbReference type="PROSITE" id="PS51379"/>
    </source>
</evidence>
<dbReference type="GO" id="GO:0016491">
    <property type="term" value="F:oxidoreductase activity"/>
    <property type="evidence" value="ECO:0007669"/>
    <property type="project" value="InterPro"/>
</dbReference>
<gene>
    <name evidence="2" type="ORF">EYR15_03840</name>
</gene>
<dbReference type="Gene3D" id="3.50.50.60">
    <property type="entry name" value="FAD/NAD(P)-binding domain"/>
    <property type="match status" value="2"/>
</dbReference>
<dbReference type="OrthoDB" id="9803192at2"/>
<proteinExistence type="predicted"/>
<comment type="caution">
    <text evidence="2">The sequence shown here is derived from an EMBL/GenBank/DDBJ whole genome shotgun (WGS) entry which is preliminary data.</text>
</comment>
<dbReference type="PRINTS" id="PR00469">
    <property type="entry name" value="PNDRDTASEII"/>
</dbReference>
<dbReference type="SUPFAM" id="SSF46548">
    <property type="entry name" value="alpha-helical ferredoxin"/>
    <property type="match status" value="1"/>
</dbReference>
<dbReference type="InterPro" id="IPR009051">
    <property type="entry name" value="Helical_ferredxn"/>
</dbReference>
<reference evidence="2 3" key="1">
    <citation type="submission" date="2019-02" db="EMBL/GenBank/DDBJ databases">
        <title>Hansschlegelia quercus sp. nov., a novel methylotrophic bacterium from buds of oak (Quercus robur L.).</title>
        <authorList>
            <person name="Agafonova N.V."/>
            <person name="Kaparullina E.N."/>
            <person name="Grouzdev D.S."/>
            <person name="Doronina N.V."/>
        </authorList>
    </citation>
    <scope>NUCLEOTIDE SEQUENCE [LARGE SCALE GENOMIC DNA]</scope>
    <source>
        <strain evidence="2 3">Dub</strain>
    </source>
</reference>
<dbReference type="PRINTS" id="PR00368">
    <property type="entry name" value="FADPNR"/>
</dbReference>
<dbReference type="Proteomes" id="UP000291613">
    <property type="component" value="Unassembled WGS sequence"/>
</dbReference>
<dbReference type="Pfam" id="PF07992">
    <property type="entry name" value="Pyr_redox_2"/>
    <property type="match status" value="1"/>
</dbReference>
<dbReference type="Gene3D" id="1.10.1060.10">
    <property type="entry name" value="Alpha-helical ferredoxin"/>
    <property type="match status" value="1"/>
</dbReference>
<dbReference type="Pfam" id="PF14691">
    <property type="entry name" value="Fer4_20"/>
    <property type="match status" value="1"/>
</dbReference>
<dbReference type="PROSITE" id="PS51379">
    <property type="entry name" value="4FE4S_FER_2"/>
    <property type="match status" value="1"/>
</dbReference>
<sequence length="452" mass="47713">MQRQRGGLMEREPRTDVAPGRLSPEAYAAGFSDLHPGFEPNAARVEAERCLFCYDAPCATACPTSIDIPLFIREIAKGQPKAAAKTILDANIMGAMCARVCPTETLCEEVCVRHFSDGAPVKIGQLQRYATDALFDAGAQPFTRAEATGRRIAVVGAGPAGLACAHALARAGHEVTIFEAREKPGGLNEYGIAAYKAAGGIAQREVDFILSLGGIVLKTGVALGRDFYLETLRAEYDAVFLGLGLGAVNALGLDREEGAEDAIDYIAALRQAEDLSALPVGRRVVVVGGGMTAVDVAVQAKRLGADEVTIVYRRGEKEMGASGYEQELALTEGVAIRHYARPVAVESGRAIFERTQIVDGRLAGSGETFDIPCDQLFKAIGQALDPSGVETIDLLGGRIKVDDERRTSIPNVWAGGDCVHDGEDLTVVAVEDGKRAAASIIAALVGPGRFGT</sequence>
<evidence type="ECO:0000313" key="2">
    <source>
        <dbReference type="EMBL" id="TBN55268.1"/>
    </source>
</evidence>
<dbReference type="InterPro" id="IPR017896">
    <property type="entry name" value="4Fe4S_Fe-S-bd"/>
</dbReference>
<dbReference type="AlphaFoldDB" id="A0A4Q9GLT9"/>
<dbReference type="InterPro" id="IPR036188">
    <property type="entry name" value="FAD/NAD-bd_sf"/>
</dbReference>
<name>A0A4Q9GLT9_9HYPH</name>